<keyword evidence="1" id="KW-0812">Transmembrane</keyword>
<dbReference type="AlphaFoldDB" id="A0A1Y2CT97"/>
<keyword evidence="3" id="KW-1185">Reference proteome</keyword>
<dbReference type="EMBL" id="MCGO01000007">
    <property type="protein sequence ID" value="ORY50212.1"/>
    <property type="molecule type" value="Genomic_DNA"/>
</dbReference>
<organism evidence="2 3">
    <name type="scientific">Rhizoclosmatium globosum</name>
    <dbReference type="NCBI Taxonomy" id="329046"/>
    <lineage>
        <taxon>Eukaryota</taxon>
        <taxon>Fungi</taxon>
        <taxon>Fungi incertae sedis</taxon>
        <taxon>Chytridiomycota</taxon>
        <taxon>Chytridiomycota incertae sedis</taxon>
        <taxon>Chytridiomycetes</taxon>
        <taxon>Chytridiales</taxon>
        <taxon>Chytriomycetaceae</taxon>
        <taxon>Rhizoclosmatium</taxon>
    </lineage>
</organism>
<accession>A0A1Y2CT97</accession>
<evidence type="ECO:0000256" key="1">
    <source>
        <dbReference type="SAM" id="Phobius"/>
    </source>
</evidence>
<keyword evidence="1" id="KW-0472">Membrane</keyword>
<reference evidence="2 3" key="1">
    <citation type="submission" date="2016-07" db="EMBL/GenBank/DDBJ databases">
        <title>Pervasive Adenine N6-methylation of Active Genes in Fungi.</title>
        <authorList>
            <consortium name="DOE Joint Genome Institute"/>
            <person name="Mondo S.J."/>
            <person name="Dannebaum R.O."/>
            <person name="Kuo R.C."/>
            <person name="Labutti K."/>
            <person name="Haridas S."/>
            <person name="Kuo A."/>
            <person name="Salamov A."/>
            <person name="Ahrendt S.R."/>
            <person name="Lipzen A."/>
            <person name="Sullivan W."/>
            <person name="Andreopoulos W.B."/>
            <person name="Clum A."/>
            <person name="Lindquist E."/>
            <person name="Daum C."/>
            <person name="Ramamoorthy G.K."/>
            <person name="Gryganskyi A."/>
            <person name="Culley D."/>
            <person name="Magnuson J.K."/>
            <person name="James T.Y."/>
            <person name="O'Malley M.A."/>
            <person name="Stajich J.E."/>
            <person name="Spatafora J.W."/>
            <person name="Visel A."/>
            <person name="Grigoriev I.V."/>
        </authorList>
    </citation>
    <scope>NUCLEOTIDE SEQUENCE [LARGE SCALE GENOMIC DNA]</scope>
    <source>
        <strain evidence="2 3">JEL800</strain>
    </source>
</reference>
<gene>
    <name evidence="2" type="ORF">BCR33DRAFT_713049</name>
</gene>
<feature type="transmembrane region" description="Helical" evidence="1">
    <location>
        <begin position="57"/>
        <end position="78"/>
    </location>
</feature>
<sequence>MNTRNDTVLPQEWDADYALIEEQDIWITLVASALYFGFLGMFDWYEAKKNGLLLSPVNALLFAMIASNCLIVVFTQLYSVCYEANKIAIYISLSYFFFGVYDGREACPWSE</sequence>
<feature type="transmembrane region" description="Helical" evidence="1">
    <location>
        <begin position="25"/>
        <end position="45"/>
    </location>
</feature>
<name>A0A1Y2CT97_9FUNG</name>
<evidence type="ECO:0000313" key="2">
    <source>
        <dbReference type="EMBL" id="ORY50212.1"/>
    </source>
</evidence>
<evidence type="ECO:0000313" key="3">
    <source>
        <dbReference type="Proteomes" id="UP000193642"/>
    </source>
</evidence>
<keyword evidence="1" id="KW-1133">Transmembrane helix</keyword>
<comment type="caution">
    <text evidence="2">The sequence shown here is derived from an EMBL/GenBank/DDBJ whole genome shotgun (WGS) entry which is preliminary data.</text>
</comment>
<proteinExistence type="predicted"/>
<protein>
    <submittedName>
        <fullName evidence="2">Uncharacterized protein</fullName>
    </submittedName>
</protein>
<dbReference type="Proteomes" id="UP000193642">
    <property type="component" value="Unassembled WGS sequence"/>
</dbReference>